<comment type="caution">
    <text evidence="2">The sequence shown here is derived from an EMBL/GenBank/DDBJ whole genome shotgun (WGS) entry which is preliminary data.</text>
</comment>
<protein>
    <submittedName>
        <fullName evidence="2">Uncharacterized protein</fullName>
    </submittedName>
</protein>
<feature type="region of interest" description="Disordered" evidence="1">
    <location>
        <begin position="1"/>
        <end position="49"/>
    </location>
</feature>
<feature type="region of interest" description="Disordered" evidence="1">
    <location>
        <begin position="209"/>
        <end position="228"/>
    </location>
</feature>
<proteinExistence type="predicted"/>
<name>A0A5B7JL55_PORTR</name>
<organism evidence="2 3">
    <name type="scientific">Portunus trituberculatus</name>
    <name type="common">Swimming crab</name>
    <name type="synonym">Neptunus trituberculatus</name>
    <dbReference type="NCBI Taxonomy" id="210409"/>
    <lineage>
        <taxon>Eukaryota</taxon>
        <taxon>Metazoa</taxon>
        <taxon>Ecdysozoa</taxon>
        <taxon>Arthropoda</taxon>
        <taxon>Crustacea</taxon>
        <taxon>Multicrustacea</taxon>
        <taxon>Malacostraca</taxon>
        <taxon>Eumalacostraca</taxon>
        <taxon>Eucarida</taxon>
        <taxon>Decapoda</taxon>
        <taxon>Pleocyemata</taxon>
        <taxon>Brachyura</taxon>
        <taxon>Eubrachyura</taxon>
        <taxon>Portunoidea</taxon>
        <taxon>Portunidae</taxon>
        <taxon>Portuninae</taxon>
        <taxon>Portunus</taxon>
    </lineage>
</organism>
<reference evidence="2 3" key="1">
    <citation type="submission" date="2019-05" db="EMBL/GenBank/DDBJ databases">
        <title>Another draft genome of Portunus trituberculatus and its Hox gene families provides insights of decapod evolution.</title>
        <authorList>
            <person name="Jeong J.-H."/>
            <person name="Song I."/>
            <person name="Kim S."/>
            <person name="Choi T."/>
            <person name="Kim D."/>
            <person name="Ryu S."/>
            <person name="Kim W."/>
        </authorList>
    </citation>
    <scope>NUCLEOTIDE SEQUENCE [LARGE SCALE GENOMIC DNA]</scope>
    <source>
        <tissue evidence="2">Muscle</tissue>
    </source>
</reference>
<dbReference type="AlphaFoldDB" id="A0A5B7JL55"/>
<evidence type="ECO:0000313" key="3">
    <source>
        <dbReference type="Proteomes" id="UP000324222"/>
    </source>
</evidence>
<evidence type="ECO:0000256" key="1">
    <source>
        <dbReference type="SAM" id="MobiDB-lite"/>
    </source>
</evidence>
<dbReference type="Proteomes" id="UP000324222">
    <property type="component" value="Unassembled WGS sequence"/>
</dbReference>
<sequence length="228" mass="25797">MRTGKQDKKEKEKKEEEEEEEEEDGAGRPPAARQMAVTMRRSSRAAQVRPLAHSSLLAVKIRHSTATPATSLTQPRHTPAIHQLQPKSTIEIPFPLLRQYNILHASTTSLPHFHPPSLFSFLIPTTLLTSCCFSSSRHTKQCFDYNLRTGTRIPYTSIISLHFQLPLPHCSYSCHISSFLPFTKTEEDQNNTRDSTSYFNAAYSIQHTNQSPSHTHQATPTQPHSSHL</sequence>
<keyword evidence="3" id="KW-1185">Reference proteome</keyword>
<gene>
    <name evidence="2" type="ORF">E2C01_092203</name>
</gene>
<accession>A0A5B7JL55</accession>
<dbReference type="EMBL" id="VSRR010107880">
    <property type="protein sequence ID" value="MPC96922.1"/>
    <property type="molecule type" value="Genomic_DNA"/>
</dbReference>
<feature type="compositionally biased region" description="Basic and acidic residues" evidence="1">
    <location>
        <begin position="1"/>
        <end position="14"/>
    </location>
</feature>
<evidence type="ECO:0000313" key="2">
    <source>
        <dbReference type="EMBL" id="MPC96922.1"/>
    </source>
</evidence>
<feature type="compositionally biased region" description="Acidic residues" evidence="1">
    <location>
        <begin position="15"/>
        <end position="24"/>
    </location>
</feature>